<evidence type="ECO:0000313" key="3">
    <source>
        <dbReference type="EMBL" id="QTC90213.1"/>
    </source>
</evidence>
<protein>
    <submittedName>
        <fullName evidence="3">Zinc carboxypeptidase</fullName>
    </submittedName>
</protein>
<keyword evidence="4" id="KW-1185">Reference proteome</keyword>
<dbReference type="Pfam" id="PF00246">
    <property type="entry name" value="Peptidase_M14"/>
    <property type="match status" value="1"/>
</dbReference>
<dbReference type="EMBL" id="CP062222">
    <property type="protein sequence ID" value="QTC90213.1"/>
    <property type="molecule type" value="Genomic_DNA"/>
</dbReference>
<organism evidence="3 4">
    <name type="scientific">Brevundimonas goettingensis</name>
    <dbReference type="NCBI Taxonomy" id="2774190"/>
    <lineage>
        <taxon>Bacteria</taxon>
        <taxon>Pseudomonadati</taxon>
        <taxon>Pseudomonadota</taxon>
        <taxon>Alphaproteobacteria</taxon>
        <taxon>Caulobacterales</taxon>
        <taxon>Caulobacteraceae</taxon>
        <taxon>Brevundimonas</taxon>
    </lineage>
</organism>
<sequence>MPSFSRRLVPAGLAAVLAATSVLGAAPALSQTSASATAPASVPLIPGADYDASVPSVAQALGYDSGARISRAADVRRYFEALRAAAPDRVAMGDYATTHEGRPVFWAAVGSAANIARLDQIKANSRALADARVTSPERARAIIADQPVIVWLMYSVHGDEISPADAAMAAARHLLASRDPAVQQWLANTVVVFVPTQNPDGRERFLNSNASGFGTEPNPDPLSAERDQLWPGGRFNHDLFDLNRDWFIQTQPETRGQAAAVRDWRPQVLVDAHEMGTDETFFFPPEAQPLNPWIYPATLESRELIGRNTARRFDQNGIPYFNRQVFDAFYPGYGDGWPGYLGAISMTYEQGSARGLAARRSSGEILTYRDTVRNHFVASLSTIEAASANHDRLLNNFYAYGADGVSGRGAYVLSRSAWDPGEADRLAGLLVASGVEVGKAEAGFSACGKSYPAGSYVVNLSQPQRRMAEVLLAKDVAVPAAFLAEQERRRARGLGDEIYDVTAWSLPLMFNTPADRCASAPVVNVTAATTDRVIPRGIADVDAAYGFLVAPGFGASQLMASALRQGVAMRTMDKPFTHAGRRWPAGTLVIPRAGNPADLTAKMTSWAATTGAEVVGAAESWNSDGPSFGSGDAVAVRAPRIALAWGDPTDPTAVGATRYVLEREFGYPVTVVRTNNLADADLSAFQVIVLPQGGSYRGVLGDAGAKHLKEWVDNGGTLIGLGSATRFLTDPASDMLASRRENAAEAGDGSGASDKARVDGQLIASLADYEKQVGDSQHGPASVAGVLARADVDPDHWLSAGVAPSLNVLVGGSDIYTPLKVGEGTNVARFASADDLLMSGQLWAQNRAQLAFKPAIMATSSGRGWIIGFAQDPTTRGYLDGMKVIFANAVFRGPAHASPNW</sequence>
<dbReference type="KEGG" id="bgoe:IFJ75_13090"/>
<keyword evidence="1" id="KW-0732">Signal</keyword>
<evidence type="ECO:0000313" key="4">
    <source>
        <dbReference type="Proteomes" id="UP000663918"/>
    </source>
</evidence>
<dbReference type="RefSeq" id="WP_207868634.1">
    <property type="nucleotide sequence ID" value="NZ_CP062222.1"/>
</dbReference>
<evidence type="ECO:0000256" key="1">
    <source>
        <dbReference type="SAM" id="SignalP"/>
    </source>
</evidence>
<dbReference type="Proteomes" id="UP000663918">
    <property type="component" value="Chromosome"/>
</dbReference>
<keyword evidence="3" id="KW-0121">Carboxypeptidase</keyword>
<dbReference type="SMART" id="SM00631">
    <property type="entry name" value="Zn_pept"/>
    <property type="match status" value="1"/>
</dbReference>
<dbReference type="SUPFAM" id="SSF53187">
    <property type="entry name" value="Zn-dependent exopeptidases"/>
    <property type="match status" value="1"/>
</dbReference>
<keyword evidence="3" id="KW-0378">Hydrolase</keyword>
<reference evidence="3" key="1">
    <citation type="submission" date="2020-09" db="EMBL/GenBank/DDBJ databases">
        <title>Brevundimonas sp. LVF2 isolated from a puddle in Goettingen, Germany.</title>
        <authorList>
            <person name="Friedrich I."/>
            <person name="Klassen A."/>
            <person name="Hannes N."/>
            <person name="Schneider D."/>
            <person name="Hertel R."/>
            <person name="Daniel R."/>
        </authorList>
    </citation>
    <scope>NUCLEOTIDE SEQUENCE</scope>
    <source>
        <strain evidence="3">LVF2</strain>
    </source>
</reference>
<feature type="chain" id="PRO_5037018488" evidence="1">
    <location>
        <begin position="26"/>
        <end position="901"/>
    </location>
</feature>
<dbReference type="GO" id="GO:0006508">
    <property type="term" value="P:proteolysis"/>
    <property type="evidence" value="ECO:0007669"/>
    <property type="project" value="InterPro"/>
</dbReference>
<dbReference type="CDD" id="cd03143">
    <property type="entry name" value="A4_beta-galactosidase_middle_domain"/>
    <property type="match status" value="1"/>
</dbReference>
<gene>
    <name evidence="3" type="ORF">IFJ75_13090</name>
</gene>
<dbReference type="InterPro" id="IPR029062">
    <property type="entry name" value="Class_I_gatase-like"/>
</dbReference>
<dbReference type="GO" id="GO:0004181">
    <property type="term" value="F:metallocarboxypeptidase activity"/>
    <property type="evidence" value="ECO:0007669"/>
    <property type="project" value="InterPro"/>
</dbReference>
<evidence type="ECO:0000259" key="2">
    <source>
        <dbReference type="SMART" id="SM00631"/>
    </source>
</evidence>
<keyword evidence="3" id="KW-0645">Protease</keyword>
<dbReference type="SUPFAM" id="SSF52317">
    <property type="entry name" value="Class I glutamine amidotransferase-like"/>
    <property type="match status" value="1"/>
</dbReference>
<name>A0A975BYM6_9CAUL</name>
<dbReference type="Gene3D" id="3.40.50.880">
    <property type="match status" value="1"/>
</dbReference>
<proteinExistence type="predicted"/>
<feature type="signal peptide" evidence="1">
    <location>
        <begin position="1"/>
        <end position="25"/>
    </location>
</feature>
<feature type="domain" description="Peptidase M14" evidence="2">
    <location>
        <begin position="73"/>
        <end position="389"/>
    </location>
</feature>
<dbReference type="Gene3D" id="3.40.630.10">
    <property type="entry name" value="Zn peptidases"/>
    <property type="match status" value="1"/>
</dbReference>
<accession>A0A975BYM6</accession>
<dbReference type="GO" id="GO:0008270">
    <property type="term" value="F:zinc ion binding"/>
    <property type="evidence" value="ECO:0007669"/>
    <property type="project" value="InterPro"/>
</dbReference>
<dbReference type="CDD" id="cd06238">
    <property type="entry name" value="M14-like"/>
    <property type="match status" value="1"/>
</dbReference>
<dbReference type="AlphaFoldDB" id="A0A975BYM6"/>
<dbReference type="InterPro" id="IPR000834">
    <property type="entry name" value="Peptidase_M14"/>
</dbReference>